<comment type="caution">
    <text evidence="9">The sequence shown here is derived from an EMBL/GenBank/DDBJ whole genome shotgun (WGS) entry which is preliminary data.</text>
</comment>
<dbReference type="Gene3D" id="3.30.1330.80">
    <property type="entry name" value="Hypothetical protein, similar to alpha- acetolactate decarboxylase, domain 2"/>
    <property type="match status" value="2"/>
</dbReference>
<keyword evidence="8" id="KW-0456">Lyase</keyword>
<dbReference type="NCBIfam" id="TIGR01252">
    <property type="entry name" value="acetolac_decarb"/>
    <property type="match status" value="1"/>
</dbReference>
<accession>A0A7D8UQC5</accession>
<evidence type="ECO:0000313" key="10">
    <source>
        <dbReference type="Proteomes" id="UP000481288"/>
    </source>
</evidence>
<comment type="pathway">
    <text evidence="2">Polyol metabolism; (R,R)-butane-2,3-diol biosynthesis; (R,R)-butane-2,3-diol from pyruvate: step 2/3.</text>
</comment>
<gene>
    <name evidence="9" type="ORF">LCER1_G005073</name>
</gene>
<evidence type="ECO:0000256" key="1">
    <source>
        <dbReference type="ARBA" id="ARBA00001784"/>
    </source>
</evidence>
<dbReference type="OrthoDB" id="509395at2759"/>
<proteinExistence type="inferred from homology"/>
<evidence type="ECO:0000313" key="9">
    <source>
        <dbReference type="EMBL" id="TVY54786.1"/>
    </source>
</evidence>
<name>A0A7D8UQC5_9HELO</name>
<comment type="similarity">
    <text evidence="3">Belongs to the alpha-acetolactate decarboxylase family.</text>
</comment>
<keyword evidence="10" id="KW-1185">Reference proteome</keyword>
<dbReference type="InterPro" id="IPR005128">
    <property type="entry name" value="Acetolactate_a_deCO2ase"/>
</dbReference>
<organism evidence="9 10">
    <name type="scientific">Lachnellula cervina</name>
    <dbReference type="NCBI Taxonomy" id="1316786"/>
    <lineage>
        <taxon>Eukaryota</taxon>
        <taxon>Fungi</taxon>
        <taxon>Dikarya</taxon>
        <taxon>Ascomycota</taxon>
        <taxon>Pezizomycotina</taxon>
        <taxon>Leotiomycetes</taxon>
        <taxon>Helotiales</taxon>
        <taxon>Lachnaceae</taxon>
        <taxon>Lachnellula</taxon>
    </lineage>
</organism>
<keyword evidence="6" id="KW-0210">Decarboxylase</keyword>
<dbReference type="SUPFAM" id="SSF117856">
    <property type="entry name" value="AF0104/ALDC/Ptd012-like"/>
    <property type="match status" value="1"/>
</dbReference>
<dbReference type="UniPathway" id="UPA00626">
    <property type="reaction ID" value="UER00678"/>
</dbReference>
<evidence type="ECO:0000256" key="5">
    <source>
        <dbReference type="ARBA" id="ARBA00020164"/>
    </source>
</evidence>
<evidence type="ECO:0000256" key="6">
    <source>
        <dbReference type="ARBA" id="ARBA00022793"/>
    </source>
</evidence>
<keyword evidence="7" id="KW-0005">Acetoin biosynthesis</keyword>
<dbReference type="EMBL" id="QGMG01000305">
    <property type="protein sequence ID" value="TVY54786.1"/>
    <property type="molecule type" value="Genomic_DNA"/>
</dbReference>
<dbReference type="CDD" id="cd17299">
    <property type="entry name" value="acetolactate_decarboxylase"/>
    <property type="match status" value="1"/>
</dbReference>
<sequence length="237" mass="26161">MALESNHIYQYSLLNALMAGVSSSGIPVSTLLTKGNQGLGTFVLMNGELLLLDGTCYQLLAEGKIRIASPDDEVPYCAVTQFVPEHTFPHITLSQKSSIDSVLSDWNAHSKNLFISYRITGSFASIKCRTVKGQEYEGQPLSELGKSQFVAEYEDVRGTVIGFRSPEAWQGFSVAGEHMHFIDEKRRIGGHVLELRDGVVEMQVAVVGNVHVELPRSERFNEVNLKTDDEGLKKVEG</sequence>
<evidence type="ECO:0000256" key="4">
    <source>
        <dbReference type="ARBA" id="ARBA00013204"/>
    </source>
</evidence>
<reference evidence="9 10" key="1">
    <citation type="submission" date="2018-05" db="EMBL/GenBank/DDBJ databases">
        <title>Whole genome sequencing for identification of molecular markers to develop diagnostic detection tools for the regulated plant pathogen Lachnellula willkommii.</title>
        <authorList>
            <person name="Giroux E."/>
            <person name="Bilodeau G."/>
        </authorList>
    </citation>
    <scope>NUCLEOTIDE SEQUENCE [LARGE SCALE GENOMIC DNA]</scope>
    <source>
        <strain evidence="9 10">CBS 625.97</strain>
    </source>
</reference>
<protein>
    <recommendedName>
        <fullName evidence="5">Alpha-acetolactate decarboxylase</fullName>
        <ecNumber evidence="4">4.1.1.5</ecNumber>
    </recommendedName>
</protein>
<dbReference type="Proteomes" id="UP000481288">
    <property type="component" value="Unassembled WGS sequence"/>
</dbReference>
<comment type="catalytic activity">
    <reaction evidence="1">
        <text>(2S)-2-acetolactate + H(+) = (R)-acetoin + CO2</text>
        <dbReference type="Rhea" id="RHEA:21580"/>
        <dbReference type="ChEBI" id="CHEBI:15378"/>
        <dbReference type="ChEBI" id="CHEBI:15686"/>
        <dbReference type="ChEBI" id="CHEBI:16526"/>
        <dbReference type="ChEBI" id="CHEBI:58476"/>
        <dbReference type="EC" id="4.1.1.5"/>
    </reaction>
</comment>
<dbReference type="PANTHER" id="PTHR35524">
    <property type="entry name" value="ALPHA-ACETOLACTATE DECARBOXYLASE"/>
    <property type="match status" value="1"/>
</dbReference>
<dbReference type="PANTHER" id="PTHR35524:SF1">
    <property type="entry name" value="ALPHA-ACETOLACTATE DECARBOXYLASE"/>
    <property type="match status" value="1"/>
</dbReference>
<dbReference type="PIRSF" id="PIRSF001332">
    <property type="entry name" value="Acetolac_decarb"/>
    <property type="match status" value="1"/>
</dbReference>
<evidence type="ECO:0000256" key="7">
    <source>
        <dbReference type="ARBA" id="ARBA00023061"/>
    </source>
</evidence>
<dbReference type="GO" id="GO:0045151">
    <property type="term" value="P:acetoin biosynthetic process"/>
    <property type="evidence" value="ECO:0007669"/>
    <property type="project" value="UniProtKB-KW"/>
</dbReference>
<evidence type="ECO:0000256" key="8">
    <source>
        <dbReference type="ARBA" id="ARBA00023239"/>
    </source>
</evidence>
<dbReference type="AlphaFoldDB" id="A0A7D8UQC5"/>
<dbReference type="EC" id="4.1.1.5" evidence="4"/>
<evidence type="ECO:0000256" key="3">
    <source>
        <dbReference type="ARBA" id="ARBA00007106"/>
    </source>
</evidence>
<dbReference type="Pfam" id="PF03306">
    <property type="entry name" value="AAL_decarboxy"/>
    <property type="match status" value="1"/>
</dbReference>
<dbReference type="GO" id="GO:0047605">
    <property type="term" value="F:acetolactate decarboxylase activity"/>
    <property type="evidence" value="ECO:0007669"/>
    <property type="project" value="UniProtKB-EC"/>
</dbReference>
<evidence type="ECO:0000256" key="2">
    <source>
        <dbReference type="ARBA" id="ARBA00005170"/>
    </source>
</evidence>